<feature type="domain" description="GmrSD restriction endonucleases N-terminal" evidence="1">
    <location>
        <begin position="121"/>
        <end position="262"/>
    </location>
</feature>
<accession>A0A1H3VYN0</accession>
<dbReference type="Pfam" id="PF03235">
    <property type="entry name" value="GmrSD_N"/>
    <property type="match status" value="1"/>
</dbReference>
<protein>
    <recommendedName>
        <fullName evidence="1">GmrSD restriction endonucleases N-terminal domain-containing protein</fullName>
    </recommendedName>
</protein>
<dbReference type="CDD" id="cd16387">
    <property type="entry name" value="ParB_N_Srx"/>
    <property type="match status" value="1"/>
</dbReference>
<reference evidence="2 3" key="1">
    <citation type="submission" date="2016-10" db="EMBL/GenBank/DDBJ databases">
        <authorList>
            <person name="de Groot N.N."/>
        </authorList>
    </citation>
    <scope>NUCLEOTIDE SEQUENCE [LARGE SCALE GENOMIC DNA]</scope>
    <source>
        <strain evidence="2 3">CCM7597</strain>
    </source>
</reference>
<dbReference type="InterPro" id="IPR004919">
    <property type="entry name" value="GmrSD_N"/>
</dbReference>
<gene>
    <name evidence="2" type="ORF">SAMN05421743_101244</name>
</gene>
<proteinExistence type="predicted"/>
<name>A0A1H3VYN0_9BACI</name>
<evidence type="ECO:0000313" key="3">
    <source>
        <dbReference type="Proteomes" id="UP000198584"/>
    </source>
</evidence>
<organism evidence="2 3">
    <name type="scientific">Thalassobacillus cyri</name>
    <dbReference type="NCBI Taxonomy" id="571932"/>
    <lineage>
        <taxon>Bacteria</taxon>
        <taxon>Bacillati</taxon>
        <taxon>Bacillota</taxon>
        <taxon>Bacilli</taxon>
        <taxon>Bacillales</taxon>
        <taxon>Bacillaceae</taxon>
        <taxon>Thalassobacillus</taxon>
    </lineage>
</organism>
<evidence type="ECO:0000313" key="2">
    <source>
        <dbReference type="EMBL" id="SDZ79909.1"/>
    </source>
</evidence>
<dbReference type="EMBL" id="FNQR01000001">
    <property type="protein sequence ID" value="SDZ79909.1"/>
    <property type="molecule type" value="Genomic_DNA"/>
</dbReference>
<dbReference type="AlphaFoldDB" id="A0A1H3VYN0"/>
<sequence length="514" mass="59995">MFITHHNIHAFEDGNKRTALNLFIDFLHKYTSLYIQDVITIQDSQILYLEKHISQEQFEHIIYYEVSEKLFNKNQKCNLEHLIPRGDIEATDEYQSGAQSDRRSSFNLTDLEKGQFFYQQLKKPIFQRDTNQWTVERVEKLINTFLEDGLIPAIILWEDSEGNIYIIDGAHRISSLIAWVNSDYGKENELNDSNHQVIESYINKNIGSYSEIKTSTDKKFKQAKSVIAKRSIAVQWVTGNYEKVKESFIRINEQGVVITQDEKELIEKDHLPTSKLSRAILAHGLGQVSKHQNDSTESLFNRFFMPSLSHQLNNYPLGGSLNEGFVISRIYNAVKIVDNGEHLDICSLEAKLLNVLEFIQDYLNISQKAYFYGATKQFKTNTFYGFIRFAVELSQNERLTKLFIRNRKEFEEFLVDNERHIQAIARKKRQAKKAFNELSSYYELLLIACENDDFSDLKSRYNYLEFGESNYKSTKEKTIRENYEKFISEIPRCFVCGGFIDGKEDAVQKHNCCL</sequence>
<dbReference type="Proteomes" id="UP000198584">
    <property type="component" value="Unassembled WGS sequence"/>
</dbReference>
<keyword evidence="3" id="KW-1185">Reference proteome</keyword>
<evidence type="ECO:0000259" key="1">
    <source>
        <dbReference type="Pfam" id="PF03235"/>
    </source>
</evidence>